<gene>
    <name evidence="1" type="ORF">OC842_007843</name>
</gene>
<comment type="caution">
    <text evidence="1">The sequence shown here is derived from an EMBL/GenBank/DDBJ whole genome shotgun (WGS) entry which is preliminary data.</text>
</comment>
<protein>
    <submittedName>
        <fullName evidence="1">Uncharacterized protein</fullName>
    </submittedName>
</protein>
<accession>A0AAN6G5E2</accession>
<sequence length="126" mass="13409">MSIAYKDALEFNDLENVSAADFRKVFGDCFISGFVEGGELNALISMQIPNKVKSTDIKAEGQIALGDSIKVEGSGAVQSAKANLELNTETTVQVSWIGGGVVKPPEEAWTIESLSRAASRFPDNVA</sequence>
<name>A0AAN6G5E2_9BASI</name>
<proteinExistence type="predicted"/>
<reference evidence="1" key="1">
    <citation type="journal article" date="2023" name="PhytoFront">
        <title>Draft Genome Resources of Seven Strains of Tilletia horrida, Causal Agent of Kernel Smut of Rice.</title>
        <authorList>
            <person name="Khanal S."/>
            <person name="Antony Babu S."/>
            <person name="Zhou X.G."/>
        </authorList>
    </citation>
    <scope>NUCLEOTIDE SEQUENCE</scope>
    <source>
        <strain evidence="1">TX3</strain>
    </source>
</reference>
<keyword evidence="2" id="KW-1185">Reference proteome</keyword>
<evidence type="ECO:0000313" key="2">
    <source>
        <dbReference type="Proteomes" id="UP001176521"/>
    </source>
</evidence>
<feature type="non-terminal residue" evidence="1">
    <location>
        <position position="126"/>
    </location>
</feature>
<evidence type="ECO:0000313" key="1">
    <source>
        <dbReference type="EMBL" id="KAK0518264.1"/>
    </source>
</evidence>
<dbReference type="EMBL" id="JAPDMQ010001353">
    <property type="protein sequence ID" value="KAK0518264.1"/>
    <property type="molecule type" value="Genomic_DNA"/>
</dbReference>
<dbReference type="Proteomes" id="UP001176521">
    <property type="component" value="Unassembled WGS sequence"/>
</dbReference>
<dbReference type="AlphaFoldDB" id="A0AAN6G5E2"/>
<organism evidence="1 2">
    <name type="scientific">Tilletia horrida</name>
    <dbReference type="NCBI Taxonomy" id="155126"/>
    <lineage>
        <taxon>Eukaryota</taxon>
        <taxon>Fungi</taxon>
        <taxon>Dikarya</taxon>
        <taxon>Basidiomycota</taxon>
        <taxon>Ustilaginomycotina</taxon>
        <taxon>Exobasidiomycetes</taxon>
        <taxon>Tilletiales</taxon>
        <taxon>Tilletiaceae</taxon>
        <taxon>Tilletia</taxon>
    </lineage>
</organism>